<organism evidence="4 5">
    <name type="scientific">Brachyspira innocens</name>
    <dbReference type="NCBI Taxonomy" id="13264"/>
    <lineage>
        <taxon>Bacteria</taxon>
        <taxon>Pseudomonadati</taxon>
        <taxon>Spirochaetota</taxon>
        <taxon>Spirochaetia</taxon>
        <taxon>Brachyspirales</taxon>
        <taxon>Brachyspiraceae</taxon>
        <taxon>Brachyspira</taxon>
    </lineage>
</organism>
<reference evidence="4" key="1">
    <citation type="submission" date="2023-07" db="EMBL/GenBank/DDBJ databases">
        <title>Mucosal microbiota of week-old chicken and adult hens.</title>
        <authorList>
            <person name="Volf J."/>
            <person name="Karasova D."/>
            <person name="Crhanova M."/>
            <person name="Faldynova M."/>
            <person name="Prikrylova H."/>
            <person name="Zeman M."/>
            <person name="Babak V."/>
            <person name="Rajova J."/>
            <person name="Rychlik I."/>
        </authorList>
    </citation>
    <scope>NUCLEOTIDE SEQUENCE</scope>
    <source>
        <strain evidence="4">ET902</strain>
    </source>
</reference>
<name>A0ABT8YUP3_9SPIR</name>
<evidence type="ECO:0000256" key="1">
    <source>
        <dbReference type="ARBA" id="ARBA00023118"/>
    </source>
</evidence>
<dbReference type="InterPro" id="IPR010154">
    <property type="entry name" value="CRISPR-assoc_Cas7/Cst2/DevR"/>
</dbReference>
<evidence type="ECO:0000313" key="4">
    <source>
        <dbReference type="EMBL" id="MDO7019276.1"/>
    </source>
</evidence>
<feature type="region of interest" description="Disordered" evidence="3">
    <location>
        <begin position="97"/>
        <end position="116"/>
    </location>
</feature>
<protein>
    <submittedName>
        <fullName evidence="4">Type I-B CRISPR-associated protein Cas7/Cst2/DevR</fullName>
    </submittedName>
</protein>
<dbReference type="NCBIfam" id="TIGR01875">
    <property type="entry name" value="cas_MJ0381"/>
    <property type="match status" value="1"/>
</dbReference>
<accession>A0ABT8YUP3</accession>
<feature type="compositionally biased region" description="Basic and acidic residues" evidence="3">
    <location>
        <begin position="99"/>
        <end position="115"/>
    </location>
</feature>
<proteinExistence type="predicted"/>
<keyword evidence="5" id="KW-1185">Reference proteome</keyword>
<dbReference type="NCBIfam" id="TIGR02585">
    <property type="entry name" value="cas_Cst2_DevR"/>
    <property type="match status" value="1"/>
</dbReference>
<evidence type="ECO:0000256" key="3">
    <source>
        <dbReference type="SAM" id="MobiDB-lite"/>
    </source>
</evidence>
<sequence>MTKKGLTISIICEGESANYGEGYGNISTVKRINRADGYSYSYISRQALIYSLKENLDWIKTNTEVQGKVAQYSWDSNIEEYKEIDLFGYMKTKPKGVKAKKEENQKDESKSEKGQTKIRAAAARFSNAISLEAYTGDMDFGTNLSLVNRVKGEEKGLLPYNSEIHKSYYTYTVTVDLDKIGEDDNDGINLESDKKKERVIELLKGIEFLHRDIKGRVENLNPIFAIGGVYDIKNPFFENRLELEEYKTLKISTIKNVLKSIDRLNNQYGNGEKENNKTYIGCILGKFTNGDKIKEELATIEISDFFEKISDEVEKYYASNKN</sequence>
<dbReference type="InterPro" id="IPR013414">
    <property type="entry name" value="Cas7/Cst2/DevR_sub_I-B/Tneap"/>
</dbReference>
<comment type="caution">
    <text evidence="4">The sequence shown here is derived from an EMBL/GenBank/DDBJ whole genome shotgun (WGS) entry which is preliminary data.</text>
</comment>
<gene>
    <name evidence="4" type="primary">cas7i</name>
    <name evidence="4" type="ORF">Q5M86_00655</name>
</gene>
<comment type="function">
    <text evidence="2">CRISPR (clustered regularly interspaced short palindromic repeat) is an adaptive immune system that provides protection against mobile genetic elements (viruses, transposable elements and conjugative plasmids). CRISPR clusters contain spacers, sequences complementary to antecedent mobile elements, and target invading nucleic acids. CRISPR clusters are transcribed and processed into CRISPR RNA (crRNA).</text>
</comment>
<evidence type="ECO:0000256" key="2">
    <source>
        <dbReference type="ARBA" id="ARBA00025626"/>
    </source>
</evidence>
<dbReference type="Pfam" id="PF01905">
    <property type="entry name" value="DevR"/>
    <property type="match status" value="1"/>
</dbReference>
<dbReference type="Proteomes" id="UP001175147">
    <property type="component" value="Unassembled WGS sequence"/>
</dbReference>
<keyword evidence="1" id="KW-0051">Antiviral defense</keyword>
<evidence type="ECO:0000313" key="5">
    <source>
        <dbReference type="Proteomes" id="UP001175147"/>
    </source>
</evidence>
<dbReference type="EMBL" id="JAUPBM010000003">
    <property type="protein sequence ID" value="MDO7019276.1"/>
    <property type="molecule type" value="Genomic_DNA"/>
</dbReference>
<dbReference type="RefSeq" id="WP_304385035.1">
    <property type="nucleotide sequence ID" value="NZ_JAUPBL010000028.1"/>
</dbReference>